<evidence type="ECO:0000313" key="1">
    <source>
        <dbReference type="EMBL" id="MCS1395913.1"/>
    </source>
</evidence>
<name>A0ABT2DM06_9BACI</name>
<dbReference type="Proteomes" id="UP001525021">
    <property type="component" value="Unassembled WGS sequence"/>
</dbReference>
<dbReference type="EMBL" id="JANTOO010000009">
    <property type="protein sequence ID" value="MCS1395913.1"/>
    <property type="molecule type" value="Genomic_DNA"/>
</dbReference>
<comment type="caution">
    <text evidence="1">The sequence shown here is derived from an EMBL/GenBank/DDBJ whole genome shotgun (WGS) entry which is preliminary data.</text>
</comment>
<reference evidence="1 2" key="1">
    <citation type="submission" date="2022-08" db="EMBL/GenBank/DDBJ databases">
        <title>Lysinibacillus sequencing.</title>
        <authorList>
            <person name="Dunlap C."/>
        </authorList>
    </citation>
    <scope>NUCLEOTIDE SEQUENCE [LARGE SCALE GENOMIC DNA]</scope>
    <source>
        <strain evidence="1 2">PB211</strain>
    </source>
</reference>
<accession>A0ABT2DM06</accession>
<keyword evidence="2" id="KW-1185">Reference proteome</keyword>
<dbReference type="RefSeq" id="WP_012293775.1">
    <property type="nucleotide sequence ID" value="NZ_JANTOO010000009.1"/>
</dbReference>
<evidence type="ECO:0000313" key="2">
    <source>
        <dbReference type="Proteomes" id="UP001525021"/>
    </source>
</evidence>
<proteinExistence type="predicted"/>
<gene>
    <name evidence="1" type="ORF">NXZ79_07645</name>
</gene>
<protein>
    <submittedName>
        <fullName evidence="1">Uncharacterized protein</fullName>
    </submittedName>
</protein>
<sequence length="61" mass="6693">MWCINEEEEDLVPYAAVGDGGNVICCIPTLNTAVAISSLFMVNAPDRGLFIKEHIIPTLMR</sequence>
<organism evidence="1 2">
    <name type="scientific">Lysinibacillus pinottii</name>
    <dbReference type="NCBI Taxonomy" id="2973932"/>
    <lineage>
        <taxon>Bacteria</taxon>
        <taxon>Bacillati</taxon>
        <taxon>Bacillota</taxon>
        <taxon>Bacilli</taxon>
        <taxon>Bacillales</taxon>
        <taxon>Bacillaceae</taxon>
        <taxon>Lysinibacillus</taxon>
    </lineage>
</organism>